<name>A0A859FGI2_9BACI</name>
<feature type="domain" description="VWFA" evidence="2">
    <location>
        <begin position="161"/>
        <end position="345"/>
    </location>
</feature>
<dbReference type="Proteomes" id="UP000318138">
    <property type="component" value="Chromosome"/>
</dbReference>
<dbReference type="PROSITE" id="PS50234">
    <property type="entry name" value="VWFA"/>
    <property type="match status" value="1"/>
</dbReference>
<evidence type="ECO:0000256" key="1">
    <source>
        <dbReference type="SAM" id="MobiDB-lite"/>
    </source>
</evidence>
<evidence type="ECO:0000259" key="2">
    <source>
        <dbReference type="PROSITE" id="PS50234"/>
    </source>
</evidence>
<keyword evidence="4" id="KW-1185">Reference proteome</keyword>
<proteinExistence type="predicted"/>
<dbReference type="RefSeq" id="WP_176010450.1">
    <property type="nucleotide sequence ID" value="NZ_CP041372.2"/>
</dbReference>
<dbReference type="SUPFAM" id="SSF53300">
    <property type="entry name" value="vWA-like"/>
    <property type="match status" value="1"/>
</dbReference>
<dbReference type="Pfam" id="PF00092">
    <property type="entry name" value="VWA"/>
    <property type="match status" value="1"/>
</dbReference>
<dbReference type="SMART" id="SM00327">
    <property type="entry name" value="VWA"/>
    <property type="match status" value="1"/>
</dbReference>
<reference evidence="4" key="1">
    <citation type="submission" date="2019-07" db="EMBL/GenBank/DDBJ databases">
        <title>Bacillus alkalisoli sp. nov. isolated from saline soil.</title>
        <authorList>
            <person name="Sun J.-Q."/>
            <person name="Xu L."/>
        </authorList>
    </citation>
    <scope>NUCLEOTIDE SEQUENCE [LARGE SCALE GENOMIC DNA]</scope>
    <source>
        <strain evidence="4">M4U3P1</strain>
    </source>
</reference>
<protein>
    <submittedName>
        <fullName evidence="3">VWA domain-containing protein</fullName>
    </submittedName>
</protein>
<organism evidence="3 4">
    <name type="scientific">Paenalkalicoccus suaedae</name>
    <dbReference type="NCBI Taxonomy" id="2592382"/>
    <lineage>
        <taxon>Bacteria</taxon>
        <taxon>Bacillati</taxon>
        <taxon>Bacillota</taxon>
        <taxon>Bacilli</taxon>
        <taxon>Bacillales</taxon>
        <taxon>Bacillaceae</taxon>
        <taxon>Paenalkalicoccus</taxon>
    </lineage>
</organism>
<dbReference type="InterPro" id="IPR036465">
    <property type="entry name" value="vWFA_dom_sf"/>
</dbReference>
<sequence>MKKSLLISGSSMLLLIGACSNNSEEATIEETTNEEIASEPANEPDEVEEVSNEVNREEMTLEDPGVPYIPSSMEEVLAFPPGEFAGMDPQESEEFSDVLASLPELREDASEEELLAYITHLGTLVAPSYPDPRLLANRWEQISFLTPNEDGELGPELAELNVEILLDASGSMQEELDGTDKMSIAQDAIDGFVSELPEEANVALRVYGHIGEDPELSCGTIDRVYDLQPYEADAFADALGSVEANGWTPLAHAIETTSEDYRNAAEDATNMIVVVSDGMDTCGGDPVAAIEELSELNVTPIISIIGFDVPANEQGQLRDMARAASSSFATANDQAQLIAELDRNVEIAQAWMSFEAEARQEVETMRGEQATEILEERGEWRVTSQDERITMRFVIDYLIANEIVDQSLASDLHALREERASVSYDIGEEFYGSLYDANVENRDSMMEELDRLTERE</sequence>
<dbReference type="InterPro" id="IPR002035">
    <property type="entry name" value="VWF_A"/>
</dbReference>
<dbReference type="Gene3D" id="3.40.50.410">
    <property type="entry name" value="von Willebrand factor, type A domain"/>
    <property type="match status" value="1"/>
</dbReference>
<feature type="region of interest" description="Disordered" evidence="1">
    <location>
        <begin position="25"/>
        <end position="47"/>
    </location>
</feature>
<dbReference type="KEGG" id="psua:FLK61_38265"/>
<dbReference type="AlphaFoldDB" id="A0A859FGI2"/>
<feature type="compositionally biased region" description="Acidic residues" evidence="1">
    <location>
        <begin position="26"/>
        <end position="47"/>
    </location>
</feature>
<accession>A0A859FGI2</accession>
<evidence type="ECO:0000313" key="4">
    <source>
        <dbReference type="Proteomes" id="UP000318138"/>
    </source>
</evidence>
<dbReference type="EMBL" id="CP041372">
    <property type="protein sequence ID" value="QKS72473.1"/>
    <property type="molecule type" value="Genomic_DNA"/>
</dbReference>
<gene>
    <name evidence="3" type="ORF">FLK61_38265</name>
</gene>
<evidence type="ECO:0000313" key="3">
    <source>
        <dbReference type="EMBL" id="QKS72473.1"/>
    </source>
</evidence>
<dbReference type="PROSITE" id="PS51257">
    <property type="entry name" value="PROKAR_LIPOPROTEIN"/>
    <property type="match status" value="1"/>
</dbReference>